<accession>A0A1Q5PTE7</accession>
<dbReference type="InterPro" id="IPR050109">
    <property type="entry name" value="HTH-type_TetR-like_transc_reg"/>
</dbReference>
<dbReference type="GO" id="GO:0003700">
    <property type="term" value="F:DNA-binding transcription factor activity"/>
    <property type="evidence" value="ECO:0007669"/>
    <property type="project" value="TreeGrafter"/>
</dbReference>
<sequence>MSESEKSPGVANALRNLTQAVGGLARALNRDLLDTSSAAQARAFNQVSQQLQDAADTLTKKAEAVERRKHNRTATQEEILAATKRVVAAKGFAGASMADIAAEANFTKGAIYGSFASKEELLLAAADRHYELQHEVMAEHYANGTAPQTWEEMCTDEDTTDVTFALETLLFAIRNPAGRARAATHINALLQAAARLCVEEEGQEPGPQHEALAFIISSVFSMAGLYSAILGPENVKDMFTHAARLLESLGAAPLSKTE</sequence>
<dbReference type="Proteomes" id="UP000185612">
    <property type="component" value="Unassembled WGS sequence"/>
</dbReference>
<evidence type="ECO:0000256" key="1">
    <source>
        <dbReference type="ARBA" id="ARBA00023015"/>
    </source>
</evidence>
<dbReference type="EMBL" id="MQVS01000013">
    <property type="protein sequence ID" value="OKL50877.1"/>
    <property type="molecule type" value="Genomic_DNA"/>
</dbReference>
<evidence type="ECO:0000256" key="4">
    <source>
        <dbReference type="PROSITE-ProRule" id="PRU00335"/>
    </source>
</evidence>
<dbReference type="AlphaFoldDB" id="A0A1Q5PTE7"/>
<keyword evidence="2 4" id="KW-0238">DNA-binding</keyword>
<dbReference type="OrthoDB" id="3211155at2"/>
<dbReference type="InterPro" id="IPR009057">
    <property type="entry name" value="Homeodomain-like_sf"/>
</dbReference>
<dbReference type="InParanoid" id="A0A1Q5PTE7"/>
<keyword evidence="7" id="KW-1185">Reference proteome</keyword>
<evidence type="ECO:0000256" key="2">
    <source>
        <dbReference type="ARBA" id="ARBA00023125"/>
    </source>
</evidence>
<proteinExistence type="predicted"/>
<protein>
    <recommendedName>
        <fullName evidence="5">HTH tetR-type domain-containing protein</fullName>
    </recommendedName>
</protein>
<evidence type="ECO:0000313" key="6">
    <source>
        <dbReference type="EMBL" id="OKL50877.1"/>
    </source>
</evidence>
<dbReference type="PANTHER" id="PTHR30055:SF234">
    <property type="entry name" value="HTH-TYPE TRANSCRIPTIONAL REGULATOR BETI"/>
    <property type="match status" value="1"/>
</dbReference>
<dbReference type="PRINTS" id="PR00455">
    <property type="entry name" value="HTHTETR"/>
</dbReference>
<dbReference type="STRING" id="52770.BSZ40_10110"/>
<evidence type="ECO:0000313" key="7">
    <source>
        <dbReference type="Proteomes" id="UP000185612"/>
    </source>
</evidence>
<evidence type="ECO:0000259" key="5">
    <source>
        <dbReference type="PROSITE" id="PS50977"/>
    </source>
</evidence>
<dbReference type="SUPFAM" id="SSF46689">
    <property type="entry name" value="Homeodomain-like"/>
    <property type="match status" value="1"/>
</dbReference>
<dbReference type="InterPro" id="IPR001647">
    <property type="entry name" value="HTH_TetR"/>
</dbReference>
<dbReference type="RefSeq" id="WP_073826008.1">
    <property type="nucleotide sequence ID" value="NZ_MQVS01000013.1"/>
</dbReference>
<comment type="caution">
    <text evidence="6">The sequence shown here is derived from an EMBL/GenBank/DDBJ whole genome shotgun (WGS) entry which is preliminary data.</text>
</comment>
<organism evidence="6 7">
    <name type="scientific">Buchananella hordeovulneris</name>
    <dbReference type="NCBI Taxonomy" id="52770"/>
    <lineage>
        <taxon>Bacteria</taxon>
        <taxon>Bacillati</taxon>
        <taxon>Actinomycetota</taxon>
        <taxon>Actinomycetes</taxon>
        <taxon>Actinomycetales</taxon>
        <taxon>Actinomycetaceae</taxon>
        <taxon>Buchananella</taxon>
    </lineage>
</organism>
<keyword evidence="3" id="KW-0804">Transcription</keyword>
<gene>
    <name evidence="6" type="ORF">BSZ40_10110</name>
</gene>
<dbReference type="GO" id="GO:0000976">
    <property type="term" value="F:transcription cis-regulatory region binding"/>
    <property type="evidence" value="ECO:0007669"/>
    <property type="project" value="TreeGrafter"/>
</dbReference>
<dbReference type="Pfam" id="PF00440">
    <property type="entry name" value="TetR_N"/>
    <property type="match status" value="1"/>
</dbReference>
<feature type="DNA-binding region" description="H-T-H motif" evidence="4">
    <location>
        <begin position="96"/>
        <end position="115"/>
    </location>
</feature>
<evidence type="ECO:0000256" key="3">
    <source>
        <dbReference type="ARBA" id="ARBA00023163"/>
    </source>
</evidence>
<keyword evidence="1" id="KW-0805">Transcription regulation</keyword>
<dbReference type="PROSITE" id="PS50977">
    <property type="entry name" value="HTH_TETR_2"/>
    <property type="match status" value="1"/>
</dbReference>
<reference evidence="7" key="1">
    <citation type="submission" date="2016-12" db="EMBL/GenBank/DDBJ databases">
        <authorList>
            <person name="Meng X."/>
        </authorList>
    </citation>
    <scope>NUCLEOTIDE SEQUENCE [LARGE SCALE GENOMIC DNA]</scope>
    <source>
        <strain evidence="7">DSM 20732</strain>
    </source>
</reference>
<name>A0A1Q5PTE7_9ACTO</name>
<dbReference type="Gene3D" id="1.10.357.10">
    <property type="entry name" value="Tetracycline Repressor, domain 2"/>
    <property type="match status" value="1"/>
</dbReference>
<dbReference type="PANTHER" id="PTHR30055">
    <property type="entry name" value="HTH-TYPE TRANSCRIPTIONAL REGULATOR RUTR"/>
    <property type="match status" value="1"/>
</dbReference>
<feature type="domain" description="HTH tetR-type" evidence="5">
    <location>
        <begin position="73"/>
        <end position="133"/>
    </location>
</feature>